<reference evidence="5" key="1">
    <citation type="submission" date="2017-04" db="EMBL/GenBank/DDBJ databases">
        <title>Genome deletions in a multicellular cyanobacterial endosymbiont for morphological adaptation in marine diatoms.</title>
        <authorList>
            <person name="Wang Y."/>
            <person name="Gao H."/>
            <person name="Li R."/>
            <person name="Xu X."/>
        </authorList>
    </citation>
    <scope>NUCLEOTIDE SEQUENCE</scope>
    <source>
        <strain evidence="5">FACHB 800</strain>
    </source>
</reference>
<evidence type="ECO:0000313" key="6">
    <source>
        <dbReference type="Proteomes" id="UP000683511"/>
    </source>
</evidence>
<dbReference type="InterPro" id="IPR037215">
    <property type="entry name" value="GUN4-like_sf"/>
</dbReference>
<dbReference type="AlphaFoldDB" id="A0A975T8F3"/>
<dbReference type="RefSeq" id="WP_199317829.1">
    <property type="nucleotide sequence ID" value="NZ_CP021056.1"/>
</dbReference>
<evidence type="ECO:0000259" key="4">
    <source>
        <dbReference type="Pfam" id="PF05419"/>
    </source>
</evidence>
<feature type="domain" description="GUN4-like" evidence="4">
    <location>
        <begin position="423"/>
        <end position="550"/>
    </location>
</feature>
<evidence type="ECO:0000256" key="1">
    <source>
        <dbReference type="ARBA" id="ARBA00022737"/>
    </source>
</evidence>
<dbReference type="PANTHER" id="PTHR24171">
    <property type="entry name" value="ANKYRIN REPEAT DOMAIN-CONTAINING PROTEIN 39-RELATED"/>
    <property type="match status" value="1"/>
</dbReference>
<dbReference type="SUPFAM" id="SSF140869">
    <property type="entry name" value="GUN4-like"/>
    <property type="match status" value="1"/>
</dbReference>
<dbReference type="Pfam" id="PF12796">
    <property type="entry name" value="Ank_2"/>
    <property type="match status" value="3"/>
</dbReference>
<dbReference type="KEGG" id="rsin:B6N60_02721"/>
<proteinExistence type="predicted"/>
<sequence length="605" mass="66627">MKLQIVAKFNYKSSLSLFQTIFLISLTTVGAVVIMPRIVESQTPKETSISPFCQTLSEKFSPFGNMGNSPDLYAALEQAIAKGGDLNQPCEIYGEKWLPLNFFLSNNEALAERLIQAGANVNAKDTKGDTPLHYLGASTKNAQLLLSRGAKVNVRNQNGSTPLHNVFGQKTAAVIKLLINQGAEVNARNQEQMTPLHFAANSGKADITELLIRSGADINARSNQNWTPLHYGASNLEVAKKLIQAGANLTIQNRDGAVIHSNNLEPAVLKLLLDRGVNVNLRNRQGQTPLHVHRFKPALVKLLLARKAQVNLRDAQGRTPLHDVSLEVAQQLVAAKAYLNVQDNLGRTPLHQAVLEEQSFFAPELVTLFLSKNARVDLKDKQGKTALDLARQLNKTQIINLLERHIATKKSSGGGTTTTKATAKLQQLLNAKNWKAADQETRRLLSPQKDPYGPNPAKIPLNLIQEIDRAWLKASGGRFGFSVQAKIWQQAVAAHPKNSERAVNAFRDRVGWKLQAPRTENDFISSDWLNESELNYSLQSASVGHLPWAGVSDALVQSVAVPPPGEHCGSCTIDAMFLRNERFYKYLPQLFARVKMALNISVPKK</sequence>
<dbReference type="Pfam" id="PF00023">
    <property type="entry name" value="Ank"/>
    <property type="match status" value="1"/>
</dbReference>
<dbReference type="Gene3D" id="1.25.40.20">
    <property type="entry name" value="Ankyrin repeat-containing domain"/>
    <property type="match status" value="5"/>
</dbReference>
<dbReference type="SMART" id="SM00248">
    <property type="entry name" value="ANK"/>
    <property type="match status" value="10"/>
</dbReference>
<dbReference type="EMBL" id="CP021056">
    <property type="protein sequence ID" value="QXE24019.1"/>
    <property type="molecule type" value="Genomic_DNA"/>
</dbReference>
<evidence type="ECO:0000313" key="5">
    <source>
        <dbReference type="EMBL" id="QXE24019.1"/>
    </source>
</evidence>
<keyword evidence="6" id="KW-1185">Reference proteome</keyword>
<dbReference type="CDD" id="cd16383">
    <property type="entry name" value="GUN4"/>
    <property type="match status" value="1"/>
</dbReference>
<feature type="repeat" description="ANK" evidence="3">
    <location>
        <begin position="191"/>
        <end position="223"/>
    </location>
</feature>
<keyword evidence="1" id="KW-0677">Repeat</keyword>
<dbReference type="InterPro" id="IPR036770">
    <property type="entry name" value="Ankyrin_rpt-contain_sf"/>
</dbReference>
<dbReference type="SUPFAM" id="SSF48403">
    <property type="entry name" value="Ankyrin repeat"/>
    <property type="match status" value="1"/>
</dbReference>
<dbReference type="PROSITE" id="PS50297">
    <property type="entry name" value="ANK_REP_REGION"/>
    <property type="match status" value="2"/>
</dbReference>
<dbReference type="Pfam" id="PF05419">
    <property type="entry name" value="GUN4"/>
    <property type="match status" value="1"/>
</dbReference>
<feature type="repeat" description="ANK" evidence="3">
    <location>
        <begin position="345"/>
        <end position="381"/>
    </location>
</feature>
<evidence type="ECO:0000256" key="3">
    <source>
        <dbReference type="PROSITE-ProRule" id="PRU00023"/>
    </source>
</evidence>
<organism evidence="5 6">
    <name type="scientific">Richelia sinica FACHB-800</name>
    <dbReference type="NCBI Taxonomy" id="1357546"/>
    <lineage>
        <taxon>Bacteria</taxon>
        <taxon>Bacillati</taxon>
        <taxon>Cyanobacteriota</taxon>
        <taxon>Cyanophyceae</taxon>
        <taxon>Nostocales</taxon>
        <taxon>Nostocaceae</taxon>
        <taxon>Richelia</taxon>
    </lineage>
</organism>
<dbReference type="PRINTS" id="PR01415">
    <property type="entry name" value="ANKYRIN"/>
</dbReference>
<evidence type="ECO:0000256" key="2">
    <source>
        <dbReference type="ARBA" id="ARBA00023043"/>
    </source>
</evidence>
<gene>
    <name evidence="5" type="ORF">B6N60_02721</name>
</gene>
<dbReference type="Gene3D" id="1.10.10.1770">
    <property type="entry name" value="Gun4-like"/>
    <property type="match status" value="1"/>
</dbReference>
<dbReference type="Proteomes" id="UP000683511">
    <property type="component" value="Chromosome"/>
</dbReference>
<feature type="repeat" description="ANK" evidence="3">
    <location>
        <begin position="158"/>
        <end position="190"/>
    </location>
</feature>
<keyword evidence="2 3" id="KW-0040">ANK repeat</keyword>
<dbReference type="InterPro" id="IPR008629">
    <property type="entry name" value="GUN4-like"/>
</dbReference>
<accession>A0A975T8F3</accession>
<dbReference type="InterPro" id="IPR002110">
    <property type="entry name" value="Ankyrin_rpt"/>
</dbReference>
<protein>
    <recommendedName>
        <fullName evidence="4">GUN4-like domain-containing protein</fullName>
    </recommendedName>
</protein>
<dbReference type="PROSITE" id="PS50088">
    <property type="entry name" value="ANK_REPEAT"/>
    <property type="match status" value="3"/>
</dbReference>
<name>A0A975T8F3_9NOST</name>